<gene>
    <name evidence="3" type="ORF">F5Z01DRAFT_9347</name>
</gene>
<comment type="caution">
    <text evidence="3">The sequence shown here is derived from an EMBL/GenBank/DDBJ whole genome shotgun (WGS) entry which is preliminary data.</text>
</comment>
<feature type="transmembrane region" description="Helical" evidence="2">
    <location>
        <begin position="12"/>
        <end position="30"/>
    </location>
</feature>
<evidence type="ECO:0000256" key="1">
    <source>
        <dbReference type="SAM" id="MobiDB-lite"/>
    </source>
</evidence>
<dbReference type="GeneID" id="70298131"/>
<dbReference type="AlphaFoldDB" id="A0A9P8CU46"/>
<feature type="region of interest" description="Disordered" evidence="1">
    <location>
        <begin position="128"/>
        <end position="242"/>
    </location>
</feature>
<dbReference type="RefSeq" id="XP_046122836.1">
    <property type="nucleotide sequence ID" value="XM_046267228.1"/>
</dbReference>
<keyword evidence="2" id="KW-0472">Membrane</keyword>
<keyword evidence="2" id="KW-0812">Transmembrane</keyword>
<feature type="compositionally biased region" description="Basic and acidic residues" evidence="1">
    <location>
        <begin position="65"/>
        <end position="77"/>
    </location>
</feature>
<evidence type="ECO:0000313" key="3">
    <source>
        <dbReference type="EMBL" id="KAG9258912.1"/>
    </source>
</evidence>
<reference evidence="3" key="1">
    <citation type="journal article" date="2021" name="IMA Fungus">
        <title>Genomic characterization of three marine fungi, including Emericellopsis atlantica sp. nov. with signatures of a generalist lifestyle and marine biomass degradation.</title>
        <authorList>
            <person name="Hagestad O.C."/>
            <person name="Hou L."/>
            <person name="Andersen J.H."/>
            <person name="Hansen E.H."/>
            <person name="Altermark B."/>
            <person name="Li C."/>
            <person name="Kuhnert E."/>
            <person name="Cox R.J."/>
            <person name="Crous P.W."/>
            <person name="Spatafora J.W."/>
            <person name="Lail K."/>
            <person name="Amirebrahimi M."/>
            <person name="Lipzen A."/>
            <person name="Pangilinan J."/>
            <person name="Andreopoulos W."/>
            <person name="Hayes R.D."/>
            <person name="Ng V."/>
            <person name="Grigoriev I.V."/>
            <person name="Jackson S.A."/>
            <person name="Sutton T.D.S."/>
            <person name="Dobson A.D.W."/>
            <person name="Rama T."/>
        </authorList>
    </citation>
    <scope>NUCLEOTIDE SEQUENCE</scope>
    <source>
        <strain evidence="3">TS7</strain>
    </source>
</reference>
<evidence type="ECO:0000256" key="2">
    <source>
        <dbReference type="SAM" id="Phobius"/>
    </source>
</evidence>
<keyword evidence="4" id="KW-1185">Reference proteome</keyword>
<organism evidence="3 4">
    <name type="scientific">Emericellopsis atlantica</name>
    <dbReference type="NCBI Taxonomy" id="2614577"/>
    <lineage>
        <taxon>Eukaryota</taxon>
        <taxon>Fungi</taxon>
        <taxon>Dikarya</taxon>
        <taxon>Ascomycota</taxon>
        <taxon>Pezizomycotina</taxon>
        <taxon>Sordariomycetes</taxon>
        <taxon>Hypocreomycetidae</taxon>
        <taxon>Hypocreales</taxon>
        <taxon>Bionectriaceae</taxon>
        <taxon>Emericellopsis</taxon>
    </lineage>
</organism>
<feature type="compositionally biased region" description="Basic and acidic residues" evidence="1">
    <location>
        <begin position="186"/>
        <end position="204"/>
    </location>
</feature>
<feature type="compositionally biased region" description="Polar residues" evidence="1">
    <location>
        <begin position="145"/>
        <end position="156"/>
    </location>
</feature>
<accession>A0A9P8CU46</accession>
<feature type="compositionally biased region" description="Acidic residues" evidence="1">
    <location>
        <begin position="205"/>
        <end position="218"/>
    </location>
</feature>
<proteinExistence type="predicted"/>
<dbReference type="EMBL" id="MU251242">
    <property type="protein sequence ID" value="KAG9258912.1"/>
    <property type="molecule type" value="Genomic_DNA"/>
</dbReference>
<feature type="region of interest" description="Disordered" evidence="1">
    <location>
        <begin position="46"/>
        <end position="100"/>
    </location>
</feature>
<sequence length="242" mass="26321">MSNLVGMRRVSRTFIIFIVVTLSLFIYISLPRSQLDVAIPTAQGPQSHAQAAEQDGEQSNVVKPQVEKTGPELRVPEAEDASGDATTAEDSVTEEKEAKVGAELTQEQYVKAHDPEHFKEIDHIEDHLEDGDAGDGLHEDLAENSGKTTTQSQSDQGIKADYVAEHDEEEEEHSDASVAAPIEGAGEEHDPALVEDYLKQHDGEERVDESLEVLAEDATESKADDSSEETVEGSTVDKRASN</sequence>
<evidence type="ECO:0000313" key="4">
    <source>
        <dbReference type="Proteomes" id="UP000887229"/>
    </source>
</evidence>
<dbReference type="Proteomes" id="UP000887229">
    <property type="component" value="Unassembled WGS sequence"/>
</dbReference>
<keyword evidence="2" id="KW-1133">Transmembrane helix</keyword>
<name>A0A9P8CU46_9HYPO</name>
<protein>
    <submittedName>
        <fullName evidence="3">Uncharacterized protein</fullName>
    </submittedName>
</protein>